<reference evidence="1 2" key="2">
    <citation type="journal article" date="2016" name="Genome Announc.">
        <title>Complete Genome Sequences of Two Interactive Moderate Thermophiles, Paenibacillus napthalenovorans 32O-Y and Paenibacillus sp. 32O-W.</title>
        <authorList>
            <person name="Butler R.R.III."/>
            <person name="Wang J."/>
            <person name="Stark B.C."/>
            <person name="Pombert J.F."/>
        </authorList>
    </citation>
    <scope>NUCLEOTIDE SEQUENCE [LARGE SCALE GENOMIC DNA]</scope>
    <source>
        <strain evidence="1 2">32O-Y</strain>
    </source>
</reference>
<dbReference type="EMBL" id="CP013652">
    <property type="protein sequence ID" value="ALS23606.1"/>
    <property type="molecule type" value="Genomic_DNA"/>
</dbReference>
<name>A0A0U2VSC1_9BACL</name>
<evidence type="ECO:0000313" key="2">
    <source>
        <dbReference type="Proteomes" id="UP000061660"/>
    </source>
</evidence>
<dbReference type="AlphaFoldDB" id="A0A0U2VSC1"/>
<dbReference type="Pfam" id="PF04308">
    <property type="entry name" value="RNaseH_like"/>
    <property type="match status" value="1"/>
</dbReference>
<proteinExistence type="predicted"/>
<dbReference type="Proteomes" id="UP000061660">
    <property type="component" value="Chromosome"/>
</dbReference>
<dbReference type="PANTHER" id="PTHR39961:SF1">
    <property type="entry name" value="DUF458 DOMAIN-CONTAINING PROTEIN"/>
    <property type="match status" value="1"/>
</dbReference>
<dbReference type="STRING" id="162209.IJ22_32450"/>
<protein>
    <submittedName>
        <fullName evidence="1">Ribonuclease H-like protein</fullName>
    </submittedName>
</protein>
<keyword evidence="2" id="KW-1185">Reference proteome</keyword>
<dbReference type="RefSeq" id="WP_054819231.1">
    <property type="nucleotide sequence ID" value="NZ_BJCS01000010.1"/>
</dbReference>
<dbReference type="KEGG" id="pnp:IJ22_32450"/>
<dbReference type="OrthoDB" id="37369at2"/>
<reference evidence="2" key="1">
    <citation type="submission" date="2015-12" db="EMBL/GenBank/DDBJ databases">
        <title>Complete genome sequences of two moderately thermophilic Paenibacillus species.</title>
        <authorList>
            <person name="Butler R.III."/>
            <person name="Wang J."/>
            <person name="Stark B.C."/>
            <person name="Pombert J.-F."/>
        </authorList>
    </citation>
    <scope>NUCLEOTIDE SEQUENCE [LARGE SCALE GENOMIC DNA]</scope>
    <source>
        <strain evidence="2">32O-Y</strain>
    </source>
</reference>
<dbReference type="InterPro" id="IPR007405">
    <property type="entry name" value="Phage_KVP40_Orf299"/>
</dbReference>
<organism evidence="1 2">
    <name type="scientific">Paenibacillus naphthalenovorans</name>
    <dbReference type="NCBI Taxonomy" id="162209"/>
    <lineage>
        <taxon>Bacteria</taxon>
        <taxon>Bacillati</taxon>
        <taxon>Bacillota</taxon>
        <taxon>Bacilli</taxon>
        <taxon>Bacillales</taxon>
        <taxon>Paenibacillaceae</taxon>
        <taxon>Paenibacillus</taxon>
    </lineage>
</organism>
<gene>
    <name evidence="1" type="ORF">IJ22_32450</name>
</gene>
<evidence type="ECO:0000313" key="1">
    <source>
        <dbReference type="EMBL" id="ALS23606.1"/>
    </source>
</evidence>
<sequence>MLFVSPTWGTVSIDEMVSQLQVYVKEDPDAKYKLVIGTDSHTTKRSTTLVTALIIHRIGKGARFFYRKLNSRPLHDLRSRIYRETELSLELVEHLNKNGMGELLLAWPLEIHIDIGQKGETKVLIQEICGWVTSVGYEARIKPLSFGASSVADRFAE</sequence>
<dbReference type="PATRIC" id="fig|162209.4.peg.3466"/>
<dbReference type="PANTHER" id="PTHR39961">
    <property type="entry name" value="HYPOTHETICAL CYTOSOLIC PROTEIN"/>
    <property type="match status" value="1"/>
</dbReference>
<accession>A0A0U2VSC1</accession>